<dbReference type="EMBL" id="JACHXL010000001">
    <property type="protein sequence ID" value="MBB3106062.1"/>
    <property type="molecule type" value="Genomic_DNA"/>
</dbReference>
<dbReference type="CDD" id="cd08556">
    <property type="entry name" value="GDPD"/>
    <property type="match status" value="1"/>
</dbReference>
<comment type="caution">
    <text evidence="2">The sequence shown here is derived from an EMBL/GenBank/DDBJ whole genome shotgun (WGS) entry which is preliminary data.</text>
</comment>
<dbReference type="Pfam" id="PF03009">
    <property type="entry name" value="GDPD"/>
    <property type="match status" value="1"/>
</dbReference>
<feature type="domain" description="GP-PDE" evidence="1">
    <location>
        <begin position="7"/>
        <end position="246"/>
    </location>
</feature>
<dbReference type="EC" id="3.1.4.46" evidence="2"/>
<dbReference type="SUPFAM" id="SSF51695">
    <property type="entry name" value="PLC-like phosphodiesterases"/>
    <property type="match status" value="1"/>
</dbReference>
<name>A0A839T9C6_9GAMM</name>
<dbReference type="PROSITE" id="PS51704">
    <property type="entry name" value="GP_PDE"/>
    <property type="match status" value="1"/>
</dbReference>
<dbReference type="GO" id="GO:0006629">
    <property type="term" value="P:lipid metabolic process"/>
    <property type="evidence" value="ECO:0007669"/>
    <property type="project" value="InterPro"/>
</dbReference>
<reference evidence="2 3" key="1">
    <citation type="submission" date="2020-08" db="EMBL/GenBank/DDBJ databases">
        <title>Genomic Encyclopedia of Type Strains, Phase III (KMG-III): the genomes of soil and plant-associated and newly described type strains.</title>
        <authorList>
            <person name="Whitman W."/>
        </authorList>
    </citation>
    <scope>NUCLEOTIDE SEQUENCE [LARGE SCALE GENOMIC DNA]</scope>
    <source>
        <strain evidence="2 3">CECT 5885</strain>
    </source>
</reference>
<gene>
    <name evidence="2" type="ORF">FHS24_000553</name>
</gene>
<organism evidence="2 3">
    <name type="scientific">Psychrobacter luti</name>
    <dbReference type="NCBI Taxonomy" id="198481"/>
    <lineage>
        <taxon>Bacteria</taxon>
        <taxon>Pseudomonadati</taxon>
        <taxon>Pseudomonadota</taxon>
        <taxon>Gammaproteobacteria</taxon>
        <taxon>Moraxellales</taxon>
        <taxon>Moraxellaceae</taxon>
        <taxon>Psychrobacter</taxon>
    </lineage>
</organism>
<dbReference type="PANTHER" id="PTHR46211">
    <property type="entry name" value="GLYCEROPHOSPHORYL DIESTER PHOSPHODIESTERASE"/>
    <property type="match status" value="1"/>
</dbReference>
<dbReference type="InterPro" id="IPR017946">
    <property type="entry name" value="PLC-like_Pdiesterase_TIM-brl"/>
</dbReference>
<evidence type="ECO:0000313" key="2">
    <source>
        <dbReference type="EMBL" id="MBB3106062.1"/>
    </source>
</evidence>
<accession>A0A839T9C6</accession>
<dbReference type="GO" id="GO:0008889">
    <property type="term" value="F:glycerophosphodiester phosphodiesterase activity"/>
    <property type="evidence" value="ECO:0007669"/>
    <property type="project" value="UniProtKB-EC"/>
</dbReference>
<evidence type="ECO:0000313" key="3">
    <source>
        <dbReference type="Proteomes" id="UP000588111"/>
    </source>
</evidence>
<sequence length="246" mass="27483">MINFKNTLLLGHRGARGEALENTVAGFKLAQNLQTAGLAGVEFDVQLTADGHLIVFHDDNLQRLCGQQSRIDQLSLAEIERYSQLDHKQSGHKITPLAHIAIALEGFGYIELEIKTHERTDYRKLIKALMTELIDSPLASLPIVLTSFDVELHAGLQRNKLLQHIPRGLLIRTPETLITATNTARQLGCVQLGIHYPLLNQAVIEHCHRCNLPVSAWTVNDSNTIAQLIAWQVDVIITDYPTYFLS</sequence>
<dbReference type="Proteomes" id="UP000588111">
    <property type="component" value="Unassembled WGS sequence"/>
</dbReference>
<dbReference type="AlphaFoldDB" id="A0A839T9C6"/>
<proteinExistence type="predicted"/>
<protein>
    <submittedName>
        <fullName evidence="2">Glycerophosphoryl diester phosphodiesterase</fullName>
        <ecNumber evidence="2">3.1.4.46</ecNumber>
    </submittedName>
</protein>
<dbReference type="RefSeq" id="WP_183618490.1">
    <property type="nucleotide sequence ID" value="NZ_CAJHAH010000002.1"/>
</dbReference>
<evidence type="ECO:0000259" key="1">
    <source>
        <dbReference type="PROSITE" id="PS51704"/>
    </source>
</evidence>
<dbReference type="Gene3D" id="3.20.20.190">
    <property type="entry name" value="Phosphatidylinositol (PI) phosphodiesterase"/>
    <property type="match status" value="1"/>
</dbReference>
<dbReference type="PANTHER" id="PTHR46211:SF14">
    <property type="entry name" value="GLYCEROPHOSPHODIESTER PHOSPHODIESTERASE"/>
    <property type="match status" value="1"/>
</dbReference>
<dbReference type="InterPro" id="IPR030395">
    <property type="entry name" value="GP_PDE_dom"/>
</dbReference>
<keyword evidence="2" id="KW-0378">Hydrolase</keyword>
<keyword evidence="3" id="KW-1185">Reference proteome</keyword>